<dbReference type="NCBIfam" id="NF004229">
    <property type="entry name" value="PRK05677.1"/>
    <property type="match status" value="1"/>
</dbReference>
<keyword evidence="8" id="KW-0067">ATP-binding</keyword>
<evidence type="ECO:0000313" key="17">
    <source>
        <dbReference type="EMBL" id="PTU74839.1"/>
    </source>
</evidence>
<evidence type="ECO:0000256" key="12">
    <source>
        <dbReference type="ARBA" id="ARBA00026121"/>
    </source>
</evidence>
<feature type="domain" description="AMP-binding enzyme C-terminal" evidence="16">
    <location>
        <begin position="470"/>
        <end position="545"/>
    </location>
</feature>
<evidence type="ECO:0000256" key="8">
    <source>
        <dbReference type="ARBA" id="ARBA00022840"/>
    </source>
</evidence>
<evidence type="ECO:0000256" key="2">
    <source>
        <dbReference type="ARBA" id="ARBA00004170"/>
    </source>
</evidence>
<evidence type="ECO:0000256" key="1">
    <source>
        <dbReference type="ARBA" id="ARBA00001946"/>
    </source>
</evidence>
<sequence>MTENFWKDKYPAGISAEIDPDAYPNVLAVLKQSCQRFADKPAFTNMGKTLTYGEMYELSGAFAAYLQEHTDLQPGDRIAVQMPNVLQYPIVVFGAIRAGLVVVNTNPLYTVREMEHQFNDSGAKALVCLANMAHLAEDVVPKTGIKHVIVTEVGDMLPALKRLLVNSVVKYVKKMVPAYNLPQAVKLNDALAKGRGRPVREANPSGNDVAVLQYTGGTTGVAKGAMLTHRNLIANMQQSHALMASNLQDGLEVVICPLPLYHIYAFTFHCMAMMLSGNHNILITNPRDIPAFVKELSQHRFSVFVGLNTLFVALCGSEDFRKLNFSALKLTLSGGMALQLASAERWKEVTGCSICEGYGMTETSPVVSVNPYENIQIGTIGIPVPSTLCKVVDDEGKDLPMGSIGELCVKGPQVMKGYWQREEATAEILDAEGWLKTGDIAVIQEDGFIRIVDRKKDMILVSGFNVYPNELEDVLATLPGVQHCAAIGTPDEKSGEAIKVFVVTKSGESLTKEQVIAHMRANVTGYKVPKAVEFRDSLPMTNVGKILRRELRDEELKKLGKK</sequence>
<dbReference type="Gene3D" id="3.30.300.30">
    <property type="match status" value="1"/>
</dbReference>
<evidence type="ECO:0000256" key="11">
    <source>
        <dbReference type="ARBA" id="ARBA00023136"/>
    </source>
</evidence>
<dbReference type="EC" id="6.2.1.3" evidence="12"/>
<evidence type="ECO:0000256" key="9">
    <source>
        <dbReference type="ARBA" id="ARBA00022842"/>
    </source>
</evidence>
<name>A0A2T5PAT1_9PSED</name>
<evidence type="ECO:0000256" key="14">
    <source>
        <dbReference type="ARBA" id="ARBA00042773"/>
    </source>
</evidence>
<dbReference type="InterPro" id="IPR045851">
    <property type="entry name" value="AMP-bd_C_sf"/>
</dbReference>
<evidence type="ECO:0000259" key="16">
    <source>
        <dbReference type="Pfam" id="PF13193"/>
    </source>
</evidence>
<dbReference type="OrthoDB" id="9803968at2"/>
<keyword evidence="9" id="KW-0460">Magnesium</keyword>
<dbReference type="Gene3D" id="2.30.38.10">
    <property type="entry name" value="Luciferase, Domain 3"/>
    <property type="match status" value="1"/>
</dbReference>
<dbReference type="AlphaFoldDB" id="A0A2T5PAT1"/>
<dbReference type="PANTHER" id="PTHR43767">
    <property type="entry name" value="LONG-CHAIN-FATTY-ACID--COA LIGASE"/>
    <property type="match status" value="1"/>
</dbReference>
<evidence type="ECO:0000256" key="6">
    <source>
        <dbReference type="ARBA" id="ARBA00022741"/>
    </source>
</evidence>
<keyword evidence="5 17" id="KW-0436">Ligase</keyword>
<gene>
    <name evidence="17" type="ORF">DBO85_08020</name>
</gene>
<evidence type="ECO:0000256" key="7">
    <source>
        <dbReference type="ARBA" id="ARBA00022832"/>
    </source>
</evidence>
<dbReference type="CDD" id="cd05936">
    <property type="entry name" value="FC-FACS_FadD_like"/>
    <property type="match status" value="1"/>
</dbReference>
<dbReference type="Proteomes" id="UP000244064">
    <property type="component" value="Unassembled WGS sequence"/>
</dbReference>
<dbReference type="RefSeq" id="WP_108106740.1">
    <property type="nucleotide sequence ID" value="NZ_QASN01000014.1"/>
</dbReference>
<evidence type="ECO:0000256" key="10">
    <source>
        <dbReference type="ARBA" id="ARBA00023098"/>
    </source>
</evidence>
<keyword evidence="7" id="KW-0276">Fatty acid metabolism</keyword>
<dbReference type="InterPro" id="IPR000873">
    <property type="entry name" value="AMP-dep_synth/lig_dom"/>
</dbReference>
<dbReference type="PROSITE" id="PS00455">
    <property type="entry name" value="AMP_BINDING"/>
    <property type="match status" value="1"/>
</dbReference>
<dbReference type="FunFam" id="3.40.50.12780:FF:000003">
    <property type="entry name" value="Long-chain-fatty-acid--CoA ligase FadD"/>
    <property type="match status" value="1"/>
</dbReference>
<protein>
    <recommendedName>
        <fullName evidence="13">Long-chain-fatty-acid--CoA ligase</fullName>
        <ecNumber evidence="12">6.2.1.3</ecNumber>
    </recommendedName>
    <alternativeName>
        <fullName evidence="14">Long-chain acyl-CoA synthetase</fullName>
    </alternativeName>
</protein>
<feature type="domain" description="AMP-dependent synthetase/ligase" evidence="15">
    <location>
        <begin position="31"/>
        <end position="419"/>
    </location>
</feature>
<organism evidence="17 18">
    <name type="scientific">Pseudomonas mangrovi</name>
    <dbReference type="NCBI Taxonomy" id="2161748"/>
    <lineage>
        <taxon>Bacteria</taxon>
        <taxon>Pseudomonadati</taxon>
        <taxon>Pseudomonadota</taxon>
        <taxon>Gammaproteobacteria</taxon>
        <taxon>Pseudomonadales</taxon>
        <taxon>Pseudomonadaceae</taxon>
        <taxon>Pseudomonas</taxon>
    </lineage>
</organism>
<dbReference type="GO" id="GO:0004467">
    <property type="term" value="F:long-chain fatty acid-CoA ligase activity"/>
    <property type="evidence" value="ECO:0007669"/>
    <property type="project" value="UniProtKB-EC"/>
</dbReference>
<evidence type="ECO:0000256" key="4">
    <source>
        <dbReference type="ARBA" id="ARBA00006432"/>
    </source>
</evidence>
<dbReference type="InterPro" id="IPR050237">
    <property type="entry name" value="ATP-dep_AMP-bd_enzyme"/>
</dbReference>
<keyword evidence="18" id="KW-1185">Reference proteome</keyword>
<keyword evidence="6" id="KW-0547">Nucleotide-binding</keyword>
<keyword evidence="10" id="KW-0443">Lipid metabolism</keyword>
<comment type="subcellular location">
    <subcellularLocation>
        <location evidence="2">Membrane</location>
        <topology evidence="2">Peripheral membrane protein</topology>
    </subcellularLocation>
</comment>
<comment type="similarity">
    <text evidence="4">Belongs to the ATP-dependent AMP-binding enzyme family.</text>
</comment>
<proteinExistence type="inferred from homology"/>
<dbReference type="Pfam" id="PF13193">
    <property type="entry name" value="AMP-binding_C"/>
    <property type="match status" value="1"/>
</dbReference>
<dbReference type="Gene3D" id="3.40.50.980">
    <property type="match status" value="2"/>
</dbReference>
<evidence type="ECO:0000259" key="15">
    <source>
        <dbReference type="Pfam" id="PF00501"/>
    </source>
</evidence>
<dbReference type="PANTHER" id="PTHR43767:SF8">
    <property type="entry name" value="LONG-CHAIN-FATTY-ACID--COA LIGASE"/>
    <property type="match status" value="1"/>
</dbReference>
<dbReference type="Pfam" id="PF00501">
    <property type="entry name" value="AMP-binding"/>
    <property type="match status" value="1"/>
</dbReference>
<evidence type="ECO:0000256" key="5">
    <source>
        <dbReference type="ARBA" id="ARBA00022598"/>
    </source>
</evidence>
<dbReference type="GO" id="GO:0005524">
    <property type="term" value="F:ATP binding"/>
    <property type="evidence" value="ECO:0007669"/>
    <property type="project" value="UniProtKB-KW"/>
</dbReference>
<dbReference type="InterPro" id="IPR025110">
    <property type="entry name" value="AMP-bd_C"/>
</dbReference>
<accession>A0A2T5PAT1</accession>
<evidence type="ECO:0000256" key="3">
    <source>
        <dbReference type="ARBA" id="ARBA00005005"/>
    </source>
</evidence>
<dbReference type="SUPFAM" id="SSF56801">
    <property type="entry name" value="Acetyl-CoA synthetase-like"/>
    <property type="match status" value="1"/>
</dbReference>
<evidence type="ECO:0000256" key="13">
    <source>
        <dbReference type="ARBA" id="ARBA00039545"/>
    </source>
</evidence>
<dbReference type="GO" id="GO:0016020">
    <property type="term" value="C:membrane"/>
    <property type="evidence" value="ECO:0007669"/>
    <property type="project" value="UniProtKB-SubCell"/>
</dbReference>
<comment type="caution">
    <text evidence="17">The sequence shown here is derived from an EMBL/GenBank/DDBJ whole genome shotgun (WGS) entry which is preliminary data.</text>
</comment>
<dbReference type="EMBL" id="QASN01000014">
    <property type="protein sequence ID" value="PTU74839.1"/>
    <property type="molecule type" value="Genomic_DNA"/>
</dbReference>
<reference evidence="17 18" key="1">
    <citation type="submission" date="2018-04" db="EMBL/GenBank/DDBJ databases">
        <title>Pseudomonas sp. nov., isolated from mangrove soil.</title>
        <authorList>
            <person name="Chen C."/>
        </authorList>
    </citation>
    <scope>NUCLEOTIDE SEQUENCE [LARGE SCALE GENOMIC DNA]</scope>
    <source>
        <strain evidence="17 18">TC-11</strain>
    </source>
</reference>
<dbReference type="InterPro" id="IPR020845">
    <property type="entry name" value="AMP-binding_CS"/>
</dbReference>
<comment type="cofactor">
    <cofactor evidence="1">
        <name>Mg(2+)</name>
        <dbReference type="ChEBI" id="CHEBI:18420"/>
    </cofactor>
</comment>
<evidence type="ECO:0000313" key="18">
    <source>
        <dbReference type="Proteomes" id="UP000244064"/>
    </source>
</evidence>
<keyword evidence="11" id="KW-0472">Membrane</keyword>
<comment type="pathway">
    <text evidence="3">Lipid metabolism; fatty acid beta-oxidation.</text>
</comment>
<dbReference type="FunFam" id="3.30.300.30:FF:000006">
    <property type="entry name" value="Long-chain-fatty-acid--CoA ligase FadD"/>
    <property type="match status" value="1"/>
</dbReference>